<dbReference type="AlphaFoldDB" id="A0A5J4NCK7"/>
<dbReference type="EMBL" id="QNGE01004008">
    <property type="protein sequence ID" value="KAA3673334.1"/>
    <property type="molecule type" value="Genomic_DNA"/>
</dbReference>
<evidence type="ECO:0000256" key="2">
    <source>
        <dbReference type="SAM" id="MobiDB-lite"/>
    </source>
</evidence>
<feature type="compositionally biased region" description="Basic and acidic residues" evidence="2">
    <location>
        <begin position="1"/>
        <end position="24"/>
    </location>
</feature>
<feature type="region of interest" description="Disordered" evidence="2">
    <location>
        <begin position="1"/>
        <end position="50"/>
    </location>
</feature>
<reference evidence="3 4" key="1">
    <citation type="journal article" date="2019" name="Gigascience">
        <title>Whole-genome sequence of the oriental lung fluke Paragonimus westermani.</title>
        <authorList>
            <person name="Oey H."/>
            <person name="Zakrzewski M."/>
            <person name="Narain K."/>
            <person name="Devi K.R."/>
            <person name="Agatsuma T."/>
            <person name="Nawaratna S."/>
            <person name="Gobert G.N."/>
            <person name="Jones M.K."/>
            <person name="Ragan M.A."/>
            <person name="McManus D.P."/>
            <person name="Krause L."/>
        </authorList>
    </citation>
    <scope>NUCLEOTIDE SEQUENCE [LARGE SCALE GENOMIC DNA]</scope>
    <source>
        <strain evidence="3 4">IND2009</strain>
    </source>
</reference>
<sequence>MERSRSANKQRDDLLQESSEDSRLPRYKREHGSYVNDTSMDSALPHSMNHEQPLNRDAQLSEIEDLANAEDIDRDHVIHLLREKEMEIQTLSDELEVSYAERNRIQTAMAEARTIIDQQQDQLTEYRRRAALSKTDAEDFKIRNLLLKHGTQSNHEDQLQQYSTAYERLEAEMEALHSQANEAKRLQIRLQTENEFLRRQLEQSNISDPTSVDPATMQHELHLTLAAERAAMVKQQHNVEQYVLQQEEAHREELQRYQDEISSLRDQLIDLKRNEREWKRTRSRSSERRQQLIEGPQSEYTRTGAPQHSEINSPQTTSELSVGQP</sequence>
<dbReference type="Proteomes" id="UP000324629">
    <property type="component" value="Unassembled WGS sequence"/>
</dbReference>
<protein>
    <submittedName>
        <fullName evidence="3">Uncharacterized protein</fullName>
    </submittedName>
</protein>
<evidence type="ECO:0000313" key="4">
    <source>
        <dbReference type="Proteomes" id="UP000324629"/>
    </source>
</evidence>
<keyword evidence="1" id="KW-0175">Coiled coil</keyword>
<feature type="compositionally biased region" description="Basic and acidic residues" evidence="2">
    <location>
        <begin position="278"/>
        <end position="291"/>
    </location>
</feature>
<name>A0A5J4NCK7_9TREM</name>
<feature type="non-terminal residue" evidence="3">
    <location>
        <position position="325"/>
    </location>
</feature>
<proteinExistence type="predicted"/>
<feature type="compositionally biased region" description="Polar residues" evidence="2">
    <location>
        <begin position="298"/>
        <end position="325"/>
    </location>
</feature>
<feature type="coiled-coil region" evidence="1">
    <location>
        <begin position="81"/>
        <end position="200"/>
    </location>
</feature>
<keyword evidence="4" id="KW-1185">Reference proteome</keyword>
<feature type="region of interest" description="Disordered" evidence="2">
    <location>
        <begin position="278"/>
        <end position="325"/>
    </location>
</feature>
<comment type="caution">
    <text evidence="3">The sequence shown here is derived from an EMBL/GenBank/DDBJ whole genome shotgun (WGS) entry which is preliminary data.</text>
</comment>
<evidence type="ECO:0000313" key="3">
    <source>
        <dbReference type="EMBL" id="KAA3673334.1"/>
    </source>
</evidence>
<accession>A0A5J4NCK7</accession>
<gene>
    <name evidence="3" type="ORF">DEA37_0001316</name>
</gene>
<evidence type="ECO:0000256" key="1">
    <source>
        <dbReference type="SAM" id="Coils"/>
    </source>
</evidence>
<organism evidence="3 4">
    <name type="scientific">Paragonimus westermani</name>
    <dbReference type="NCBI Taxonomy" id="34504"/>
    <lineage>
        <taxon>Eukaryota</taxon>
        <taxon>Metazoa</taxon>
        <taxon>Spiralia</taxon>
        <taxon>Lophotrochozoa</taxon>
        <taxon>Platyhelminthes</taxon>
        <taxon>Trematoda</taxon>
        <taxon>Digenea</taxon>
        <taxon>Plagiorchiida</taxon>
        <taxon>Troglotremata</taxon>
        <taxon>Troglotrematidae</taxon>
        <taxon>Paragonimus</taxon>
    </lineage>
</organism>